<gene>
    <name evidence="1" type="ORF">RPERSI_LOCUS5842</name>
</gene>
<organism evidence="1 2">
    <name type="scientific">Racocetra persica</name>
    <dbReference type="NCBI Taxonomy" id="160502"/>
    <lineage>
        <taxon>Eukaryota</taxon>
        <taxon>Fungi</taxon>
        <taxon>Fungi incertae sedis</taxon>
        <taxon>Mucoromycota</taxon>
        <taxon>Glomeromycotina</taxon>
        <taxon>Glomeromycetes</taxon>
        <taxon>Diversisporales</taxon>
        <taxon>Gigasporaceae</taxon>
        <taxon>Racocetra</taxon>
    </lineage>
</organism>
<reference evidence="1" key="1">
    <citation type="submission" date="2021-06" db="EMBL/GenBank/DDBJ databases">
        <authorList>
            <person name="Kallberg Y."/>
            <person name="Tangrot J."/>
            <person name="Rosling A."/>
        </authorList>
    </citation>
    <scope>NUCLEOTIDE SEQUENCE</scope>
    <source>
        <strain evidence="1">MA461A</strain>
    </source>
</reference>
<keyword evidence="2" id="KW-1185">Reference proteome</keyword>
<evidence type="ECO:0000313" key="1">
    <source>
        <dbReference type="EMBL" id="CAG8599099.1"/>
    </source>
</evidence>
<dbReference type="Proteomes" id="UP000789920">
    <property type="component" value="Unassembled WGS sequence"/>
</dbReference>
<proteinExistence type="predicted"/>
<name>A0ACA9MLP1_9GLOM</name>
<evidence type="ECO:0000313" key="2">
    <source>
        <dbReference type="Proteomes" id="UP000789920"/>
    </source>
</evidence>
<protein>
    <submittedName>
        <fullName evidence="1">3890_t:CDS:1</fullName>
    </submittedName>
</protein>
<dbReference type="EMBL" id="CAJVQC010009003">
    <property type="protein sequence ID" value="CAG8599099.1"/>
    <property type="molecule type" value="Genomic_DNA"/>
</dbReference>
<accession>A0ACA9MLP1</accession>
<sequence>NIIGDYKQWIEYLKNLNEFDMVIKEPDLKQAFEAKKNEYDKQLKEDEIISLKDQLSTNQDKIIELKNEISKLTVNFEQIELDNEDLNNQVNRMKIEIKSKNIKIEKLEQNLENKLFEEQEKSKRLNKEWEKLVTESYELEKNKKLILFIEKNFDEDDDYEDESETNKNDDVEQW</sequence>
<feature type="non-terminal residue" evidence="1">
    <location>
        <position position="1"/>
    </location>
</feature>
<comment type="caution">
    <text evidence="1">The sequence shown here is derived from an EMBL/GenBank/DDBJ whole genome shotgun (WGS) entry which is preliminary data.</text>
</comment>